<protein>
    <submittedName>
        <fullName evidence="1">Uncharacterized protein</fullName>
    </submittedName>
</protein>
<organism evidence="1 2">
    <name type="scientific">Actinocatenispora comari</name>
    <dbReference type="NCBI Taxonomy" id="2807577"/>
    <lineage>
        <taxon>Bacteria</taxon>
        <taxon>Bacillati</taxon>
        <taxon>Actinomycetota</taxon>
        <taxon>Actinomycetes</taxon>
        <taxon>Micromonosporales</taxon>
        <taxon>Micromonosporaceae</taxon>
        <taxon>Actinocatenispora</taxon>
    </lineage>
</organism>
<gene>
    <name evidence="1" type="ORF">NUM_44320</name>
</gene>
<dbReference type="Proteomes" id="UP000614996">
    <property type="component" value="Unassembled WGS sequence"/>
</dbReference>
<dbReference type="EMBL" id="BOPO01000084">
    <property type="protein sequence ID" value="GIL29178.1"/>
    <property type="molecule type" value="Genomic_DNA"/>
</dbReference>
<dbReference type="AlphaFoldDB" id="A0A8J4AIB4"/>
<proteinExistence type="predicted"/>
<evidence type="ECO:0000313" key="2">
    <source>
        <dbReference type="Proteomes" id="UP000614996"/>
    </source>
</evidence>
<sequence>MTNPSGPPLRLPQPPEEDVFTATEEVRAADFPNVPAELLVAVLTAEQNNPDNRSAAARAVAQVVDAWLIDHADEPTAGSTLDSGGAE</sequence>
<keyword evidence="2" id="KW-1185">Reference proteome</keyword>
<accession>A0A8J4AIB4</accession>
<evidence type="ECO:0000313" key="1">
    <source>
        <dbReference type="EMBL" id="GIL29178.1"/>
    </source>
</evidence>
<name>A0A8J4AIB4_9ACTN</name>
<reference evidence="2" key="1">
    <citation type="journal article" date="2021" name="Int. J. Syst. Evol. Microbiol.">
        <title>Actinocatenispora comari sp. nov., an endophytic actinomycete isolated from aerial parts of Comarum salesowianum.</title>
        <authorList>
            <person name="Oyunbileg N."/>
            <person name="Iizaka Y."/>
            <person name="Hamada M."/>
            <person name="Davaapurev B.O."/>
            <person name="Fukumoto A."/>
            <person name="Tsetseg B."/>
            <person name="Kato F."/>
            <person name="Tamura T."/>
            <person name="Batkhuu J."/>
            <person name="Anzai Y."/>
        </authorList>
    </citation>
    <scope>NUCLEOTIDE SEQUENCE [LARGE SCALE GENOMIC DNA]</scope>
    <source>
        <strain evidence="2">NUM-2625</strain>
    </source>
</reference>
<comment type="caution">
    <text evidence="1">The sequence shown here is derived from an EMBL/GenBank/DDBJ whole genome shotgun (WGS) entry which is preliminary data.</text>
</comment>